<dbReference type="Proteomes" id="UP000016540">
    <property type="component" value="Unassembled WGS sequence"/>
</dbReference>
<feature type="domain" description="Fatty acid hydroxylase" evidence="2">
    <location>
        <begin position="5"/>
        <end position="147"/>
    </location>
</feature>
<reference evidence="3 4" key="1">
    <citation type="journal article" date="2013" name="Genome Announc.">
        <title>Draft Genome Sequence of the Moderately Halophilic Bacterium Marinobacter lipolyticus Strain SM19.</title>
        <authorList>
            <person name="Papke R.T."/>
            <person name="de la Haba R.R."/>
            <person name="Infante-Dominguez C."/>
            <person name="Perez D."/>
            <person name="Sanchez-Porro C."/>
            <person name="Lapierre P."/>
            <person name="Ventosa A."/>
        </authorList>
    </citation>
    <scope>NUCLEOTIDE SEQUENCE [LARGE SCALE GENOMIC DNA]</scope>
    <source>
        <strain evidence="3 4">SM19</strain>
    </source>
</reference>
<accession>R8B4Q2</accession>
<gene>
    <name evidence="3" type="ORF">MARLIPOL_02695</name>
</gene>
<organism evidence="3 4">
    <name type="scientific">Marinobacter lipolyticus SM19</name>
    <dbReference type="NCBI Taxonomy" id="1318628"/>
    <lineage>
        <taxon>Bacteria</taxon>
        <taxon>Pseudomonadati</taxon>
        <taxon>Pseudomonadota</taxon>
        <taxon>Gammaproteobacteria</taxon>
        <taxon>Pseudomonadales</taxon>
        <taxon>Marinobacteraceae</taxon>
        <taxon>Marinobacter</taxon>
    </lineage>
</organism>
<dbReference type="Pfam" id="PF04116">
    <property type="entry name" value="FA_hydroxylase"/>
    <property type="match status" value="1"/>
</dbReference>
<feature type="region of interest" description="Disordered" evidence="1">
    <location>
        <begin position="190"/>
        <end position="210"/>
    </location>
</feature>
<sequence>MLGFPIAILGANAFEWYAHKVWLHEYPSKHRNAPFFTHIRHHKRARLNQFEDEGYRESMWRDQEMFNEKVALIGLCVVSTSVLPVAPFFTLGAYYSAWQYWNKHSKAHLDPEWAKQNLPWHYDHHMNSNQNVNWCVTRPWFDYIMGTRIIGDPEIAESNPLGMNLPGWLERPVNHVARRVLPRAFQRLDENRREESQRQAKGQMTDIVAA</sequence>
<dbReference type="eggNOG" id="ENOG503215N">
    <property type="taxonomic scope" value="Bacteria"/>
</dbReference>
<dbReference type="GO" id="GO:0008610">
    <property type="term" value="P:lipid biosynthetic process"/>
    <property type="evidence" value="ECO:0007669"/>
    <property type="project" value="InterPro"/>
</dbReference>
<evidence type="ECO:0000259" key="2">
    <source>
        <dbReference type="Pfam" id="PF04116"/>
    </source>
</evidence>
<dbReference type="GO" id="GO:0005506">
    <property type="term" value="F:iron ion binding"/>
    <property type="evidence" value="ECO:0007669"/>
    <property type="project" value="InterPro"/>
</dbReference>
<comment type="caution">
    <text evidence="3">The sequence shown here is derived from an EMBL/GenBank/DDBJ whole genome shotgun (WGS) entry which is preliminary data.</text>
</comment>
<evidence type="ECO:0000313" key="3">
    <source>
        <dbReference type="EMBL" id="EON93578.1"/>
    </source>
</evidence>
<dbReference type="RefSeq" id="WP_012136538.1">
    <property type="nucleotide sequence ID" value="NZ_KE007306.1"/>
</dbReference>
<dbReference type="AlphaFoldDB" id="R8B4Q2"/>
<dbReference type="STRING" id="1318628.MARLIPOL_02695"/>
<dbReference type="HOGENOM" id="CLU_111893_0_0_6"/>
<dbReference type="PATRIC" id="fig|1318628.3.peg.540"/>
<dbReference type="EMBL" id="ASAD01000006">
    <property type="protein sequence ID" value="EON93578.1"/>
    <property type="molecule type" value="Genomic_DNA"/>
</dbReference>
<dbReference type="InterPro" id="IPR006694">
    <property type="entry name" value="Fatty_acid_hydroxylase"/>
</dbReference>
<evidence type="ECO:0000313" key="4">
    <source>
        <dbReference type="Proteomes" id="UP000016540"/>
    </source>
</evidence>
<proteinExistence type="predicted"/>
<dbReference type="OrthoDB" id="5571491at2"/>
<name>R8B4Q2_9GAMM</name>
<protein>
    <recommendedName>
        <fullName evidence="2">Fatty acid hydroxylase domain-containing protein</fullName>
    </recommendedName>
</protein>
<dbReference type="GO" id="GO:0016491">
    <property type="term" value="F:oxidoreductase activity"/>
    <property type="evidence" value="ECO:0007669"/>
    <property type="project" value="InterPro"/>
</dbReference>
<keyword evidence="4" id="KW-1185">Reference proteome</keyword>
<evidence type="ECO:0000256" key="1">
    <source>
        <dbReference type="SAM" id="MobiDB-lite"/>
    </source>
</evidence>